<dbReference type="InterPro" id="IPR044925">
    <property type="entry name" value="His-Me_finger_sf"/>
</dbReference>
<evidence type="ECO:0008006" key="3">
    <source>
        <dbReference type="Google" id="ProtNLM"/>
    </source>
</evidence>
<reference evidence="1 2" key="1">
    <citation type="submission" date="2019-06" db="EMBL/GenBank/DDBJ databases">
        <title>Whole genome shotgun sequence of Corynebacterium variabile NBRC 15286.</title>
        <authorList>
            <person name="Hosoyama A."/>
            <person name="Uohara A."/>
            <person name="Ohji S."/>
            <person name="Ichikawa N."/>
        </authorList>
    </citation>
    <scope>NUCLEOTIDE SEQUENCE [LARGE SCALE GENOMIC DNA]</scope>
    <source>
        <strain evidence="1 2">NBRC 15286</strain>
    </source>
</reference>
<evidence type="ECO:0000313" key="2">
    <source>
        <dbReference type="Proteomes" id="UP000319986"/>
    </source>
</evidence>
<dbReference type="Gene3D" id="3.90.75.20">
    <property type="match status" value="1"/>
</dbReference>
<dbReference type="EMBL" id="BJNT01000021">
    <property type="protein sequence ID" value="GEC87193.1"/>
    <property type="molecule type" value="Genomic_DNA"/>
</dbReference>
<evidence type="ECO:0000313" key="1">
    <source>
        <dbReference type="EMBL" id="GEC87193.1"/>
    </source>
</evidence>
<gene>
    <name evidence="1" type="ORF">CVA01_25070</name>
</gene>
<name>A0A4Y4C7P4_9CORY</name>
<accession>A0A4Y4C7P4</accession>
<organism evidence="1 2">
    <name type="scientific">Corynebacterium variabile</name>
    <dbReference type="NCBI Taxonomy" id="1727"/>
    <lineage>
        <taxon>Bacteria</taxon>
        <taxon>Bacillati</taxon>
        <taxon>Actinomycetota</taxon>
        <taxon>Actinomycetes</taxon>
        <taxon>Mycobacteriales</taxon>
        <taxon>Corynebacteriaceae</taxon>
        <taxon>Corynebacterium</taxon>
    </lineage>
</organism>
<dbReference type="AlphaFoldDB" id="A0A4Y4C7P4"/>
<comment type="caution">
    <text evidence="1">The sequence shown here is derived from an EMBL/GenBank/DDBJ whole genome shotgun (WGS) entry which is preliminary data.</text>
</comment>
<dbReference type="Proteomes" id="UP000319986">
    <property type="component" value="Unassembled WGS sequence"/>
</dbReference>
<dbReference type="SUPFAM" id="SSF54060">
    <property type="entry name" value="His-Me finger endonucleases"/>
    <property type="match status" value="1"/>
</dbReference>
<protein>
    <recommendedName>
        <fullName evidence="3">HNH nuclease domain-containing protein</fullName>
    </recommendedName>
</protein>
<proteinExistence type="predicted"/>
<sequence length="224" mass="25132">MNTKALARATGYTEEDLNSPHFIAGSGYRSVPGFPHIHILADGTEVWNAETKKAYKIGLDRTGYPVVWFGRRHWRVQRLVLAAWHPGCLDDGSMALHKVPKRNYVAVWNLRPGSAAENSADMVRHGNHHGSRKTLCVNGHPLIGENLVKAYLSRGWRVCRACNSARAKVSNAKRRGVDLTDQFQRFADEYADRFLADTFLPLPLTPVDVLQRRVDAATGVEWCD</sequence>